<name>R7ASB7_9FIRM</name>
<evidence type="ECO:0000313" key="2">
    <source>
        <dbReference type="Proteomes" id="UP000018141"/>
    </source>
</evidence>
<dbReference type="AlphaFoldDB" id="R7ASB7"/>
<organism evidence="1 2">
    <name type="scientific">Bacteroides pectinophilus CAG:437</name>
    <dbReference type="NCBI Taxonomy" id="1263051"/>
    <lineage>
        <taxon>Bacteria</taxon>
        <taxon>Bacillati</taxon>
        <taxon>Bacillota</taxon>
        <taxon>Clostridia</taxon>
        <taxon>Eubacteriales</taxon>
    </lineage>
</organism>
<protein>
    <submittedName>
        <fullName evidence="1">DNA-binding helix-turn-helix protein</fullName>
    </submittedName>
</protein>
<sequence>MVNDVIFKGKKIFWEDVERYLKRYVGEFYKIADDSEIIFIGTELPGEYTGSVYTKRMHGAGEKAKANAAQIIPEMIQIAQNGTYESNRKDKHNRDAKNGWYRYDTRFAMPVYNDCGELERYNIFKARLLIRHSSSGKKYLYDVVQIKKETSTSCQV</sequence>
<reference evidence="1" key="1">
    <citation type="submission" date="2012-11" db="EMBL/GenBank/DDBJ databases">
        <title>Dependencies among metagenomic species, viruses, plasmids and units of genetic variation.</title>
        <authorList>
            <person name="Nielsen H.B."/>
            <person name="Almeida M."/>
            <person name="Juncker A.S."/>
            <person name="Rasmussen S."/>
            <person name="Li J."/>
            <person name="Sunagawa S."/>
            <person name="Plichta D."/>
            <person name="Gautier L."/>
            <person name="Le Chatelier E."/>
            <person name="Peletier E."/>
            <person name="Bonde I."/>
            <person name="Nielsen T."/>
            <person name="Manichanh C."/>
            <person name="Arumugam M."/>
            <person name="Batto J."/>
            <person name="Santos M.B.Q.D."/>
            <person name="Blom N."/>
            <person name="Borruel N."/>
            <person name="Burgdorf K.S."/>
            <person name="Boumezbeur F."/>
            <person name="Casellas F."/>
            <person name="Dore J."/>
            <person name="Guarner F."/>
            <person name="Hansen T."/>
            <person name="Hildebrand F."/>
            <person name="Kaas R.S."/>
            <person name="Kennedy S."/>
            <person name="Kristiansen K."/>
            <person name="Kultima J.R."/>
            <person name="Leonard P."/>
            <person name="Levenez F."/>
            <person name="Lund O."/>
            <person name="Moumen B."/>
            <person name="Le Paslier D."/>
            <person name="Pons N."/>
            <person name="Pedersen O."/>
            <person name="Prifti E."/>
            <person name="Qin J."/>
            <person name="Raes J."/>
            <person name="Tap J."/>
            <person name="Tims S."/>
            <person name="Ussery D.W."/>
            <person name="Yamada T."/>
            <person name="MetaHit consortium"/>
            <person name="Renault P."/>
            <person name="Sicheritz-Ponten T."/>
            <person name="Bork P."/>
            <person name="Wang J."/>
            <person name="Brunak S."/>
            <person name="Ehrlich S.D."/>
        </authorList>
    </citation>
    <scope>NUCLEOTIDE SEQUENCE [LARGE SCALE GENOMIC DNA]</scope>
</reference>
<comment type="caution">
    <text evidence="1">The sequence shown here is derived from an EMBL/GenBank/DDBJ whole genome shotgun (WGS) entry which is preliminary data.</text>
</comment>
<proteinExistence type="predicted"/>
<dbReference type="EMBL" id="CBHH010000033">
    <property type="protein sequence ID" value="CDD56436.1"/>
    <property type="molecule type" value="Genomic_DNA"/>
</dbReference>
<gene>
    <name evidence="1" type="ORF">BN656_00988</name>
</gene>
<accession>R7ASB7</accession>
<dbReference type="GO" id="GO:0003677">
    <property type="term" value="F:DNA binding"/>
    <property type="evidence" value="ECO:0007669"/>
    <property type="project" value="UniProtKB-KW"/>
</dbReference>
<dbReference type="Proteomes" id="UP000018141">
    <property type="component" value="Unassembled WGS sequence"/>
</dbReference>
<evidence type="ECO:0000313" key="1">
    <source>
        <dbReference type="EMBL" id="CDD56436.1"/>
    </source>
</evidence>
<keyword evidence="1" id="KW-0238">DNA-binding</keyword>